<dbReference type="InterPro" id="IPR032867">
    <property type="entry name" value="DYW_dom"/>
</dbReference>
<dbReference type="Pfam" id="PF13041">
    <property type="entry name" value="PPR_2"/>
    <property type="match status" value="2"/>
</dbReference>
<dbReference type="SUPFAM" id="SSF48452">
    <property type="entry name" value="TPR-like"/>
    <property type="match status" value="1"/>
</dbReference>
<dbReference type="EnsemblPlants" id="EMT09318">
    <property type="protein sequence ID" value="EMT09318"/>
    <property type="gene ID" value="F775_11524"/>
</dbReference>
<dbReference type="Gene3D" id="1.25.40.10">
    <property type="entry name" value="Tetratricopeptide repeat domain"/>
    <property type="match status" value="4"/>
</dbReference>
<dbReference type="PANTHER" id="PTHR47926:SF519">
    <property type="entry name" value="DYW DOMAIN-CONTAINING PROTEIN"/>
    <property type="match status" value="1"/>
</dbReference>
<evidence type="ECO:0000313" key="2">
    <source>
        <dbReference type="EnsemblPlants" id="EMT09318"/>
    </source>
</evidence>
<dbReference type="FunFam" id="1.25.40.10:FF:001162">
    <property type="entry name" value="Pentatricopeptide repeat-containing protein"/>
    <property type="match status" value="1"/>
</dbReference>
<dbReference type="GO" id="GO:0008270">
    <property type="term" value="F:zinc ion binding"/>
    <property type="evidence" value="ECO:0007669"/>
    <property type="project" value="InterPro"/>
</dbReference>
<dbReference type="Pfam" id="PF20431">
    <property type="entry name" value="E_motif"/>
    <property type="match status" value="1"/>
</dbReference>
<dbReference type="FunFam" id="1.25.40.10:FF:001311">
    <property type="entry name" value="Pentatricopeptide repeat-containing protein"/>
    <property type="match status" value="1"/>
</dbReference>
<dbReference type="Pfam" id="PF14432">
    <property type="entry name" value="DYW_deaminase"/>
    <property type="match status" value="1"/>
</dbReference>
<dbReference type="InterPro" id="IPR046848">
    <property type="entry name" value="E_motif"/>
</dbReference>
<dbReference type="GO" id="GO:0009451">
    <property type="term" value="P:RNA modification"/>
    <property type="evidence" value="ECO:0007669"/>
    <property type="project" value="InterPro"/>
</dbReference>
<dbReference type="PROSITE" id="PS51375">
    <property type="entry name" value="PPR"/>
    <property type="match status" value="5"/>
</dbReference>
<dbReference type="InterPro" id="IPR011990">
    <property type="entry name" value="TPR-like_helical_dom_sf"/>
</dbReference>
<protein>
    <submittedName>
        <fullName evidence="2">Pentatricopeptide repeat-containing protein</fullName>
    </submittedName>
</protein>
<proteinExistence type="predicted"/>
<organism evidence="2">
    <name type="scientific">Aegilops tauschii</name>
    <name type="common">Tausch's goatgrass</name>
    <name type="synonym">Aegilops squarrosa</name>
    <dbReference type="NCBI Taxonomy" id="37682"/>
    <lineage>
        <taxon>Eukaryota</taxon>
        <taxon>Viridiplantae</taxon>
        <taxon>Streptophyta</taxon>
        <taxon>Embryophyta</taxon>
        <taxon>Tracheophyta</taxon>
        <taxon>Spermatophyta</taxon>
        <taxon>Magnoliopsida</taxon>
        <taxon>Liliopsida</taxon>
        <taxon>Poales</taxon>
        <taxon>Poaceae</taxon>
        <taxon>BOP clade</taxon>
        <taxon>Pooideae</taxon>
        <taxon>Triticodae</taxon>
        <taxon>Triticeae</taxon>
        <taxon>Triticinae</taxon>
        <taxon>Aegilops</taxon>
    </lineage>
</organism>
<dbReference type="InterPro" id="IPR002885">
    <property type="entry name" value="PPR_rpt"/>
</dbReference>
<name>M8C2D6_AEGTA</name>
<sequence>MPERDAVSWTVMVVGLNRARRFGEAVEAFLDMVGDGLAPTQFTLTNVLSSCAAAEAGGAGRRVHSFVVKLGLGGCVPVANSVLNMYGKCGDAETARAVFEQMPARSVSSWNAMVSLDARLGRMDLALSLFESMPDRTIVSWNAVITGYNQNGFDAKALWFFSRMLRDSSSMVPDEFTITSVLSACANLRMVSIGKQVHAYILRSGMPCVGQVTNALISMYAKSGSVENARGVMDQAVVADLNVISFTALLEGYVKLGDMKRAREIFDIMSNRDVVAWTAMIVGYEQNGYNDEAMELFRSMIRSGPDPNSYTLAAVLSVCASLACLNYGKQIHCKAIRSLQEQSSSVSNAIVTMYARSGSLPLARRVFDRVRWRKETVTWTSMIVALAQHGLGGDAVGLFEEMLRVGVKPDRITYVGVLSACTHAGFVDQGRMYYQQMQDKHGIVPEMSHYACMVDLLARSGLLPEAQEFIRQMPVEPDAIAWGALLSACRVHKDADLAELAAEKLLSIDPGNSGAYSALCNVYAACGRWGDAAKAWKRRKDGGVRKETGFSWTHVRGRVHVFGADDTLHPQREAVYRMAAKMWQDIKKAGFVPDLQSVLHDVDDELKEEMLSRHSEKLAIAFGLLATPEGTTLRVMKNLRVCNDCHTAIKFISKVADREIILRDATRSNRSRRRGGSMVHTCQQHTAISLGLVTLIPKCKDAKFIQKFRPPFVSSRNLVQEHTLLIVMIRFSGQSLLMGCFLSNQDNLLTEDGMWVMECAFGFRRVPGTETEWGCLGWRPFCGRFGSARIVLALRIRFMILNPDVPINLVGHWLKSWLILQIKQIKQVNREALPQGVKLFEQIANEVAGAPLG</sequence>
<feature type="domain" description="DYW" evidence="1">
    <location>
        <begin position="590"/>
        <end position="668"/>
    </location>
</feature>
<accession>M8C2D6</accession>
<dbReference type="InterPro" id="IPR046960">
    <property type="entry name" value="PPR_At4g14850-like_plant"/>
</dbReference>
<dbReference type="Pfam" id="PF01535">
    <property type="entry name" value="PPR"/>
    <property type="match status" value="6"/>
</dbReference>
<dbReference type="Pfam" id="PF13812">
    <property type="entry name" value="PPR_3"/>
    <property type="match status" value="1"/>
</dbReference>
<reference evidence="2" key="1">
    <citation type="submission" date="2015-06" db="UniProtKB">
        <authorList>
            <consortium name="EnsemblPlants"/>
        </authorList>
    </citation>
    <scope>IDENTIFICATION</scope>
</reference>
<dbReference type="AlphaFoldDB" id="M8C2D6"/>
<dbReference type="GO" id="GO:0003723">
    <property type="term" value="F:RNA binding"/>
    <property type="evidence" value="ECO:0007669"/>
    <property type="project" value="InterPro"/>
</dbReference>
<dbReference type="NCBIfam" id="TIGR00756">
    <property type="entry name" value="PPR"/>
    <property type="match status" value="6"/>
</dbReference>
<evidence type="ECO:0000259" key="1">
    <source>
        <dbReference type="Pfam" id="PF14432"/>
    </source>
</evidence>
<dbReference type="PANTHER" id="PTHR47926">
    <property type="entry name" value="PENTATRICOPEPTIDE REPEAT-CONTAINING PROTEIN"/>
    <property type="match status" value="1"/>
</dbReference>